<keyword evidence="2" id="KW-0540">Nuclease</keyword>
<evidence type="ECO:0000256" key="4">
    <source>
        <dbReference type="ARBA" id="ARBA00022801"/>
    </source>
</evidence>
<organism evidence="6 7">
    <name type="scientific">Marinomonas phage MfV</name>
    <dbReference type="NCBI Taxonomy" id="2815747"/>
    <lineage>
        <taxon>Viruses</taxon>
        <taxon>Varidnaviria</taxon>
        <taxon>Abadenavirae</taxon>
        <taxon>Produgelaviricota</taxon>
        <taxon>Belvinaviricetes</taxon>
        <taxon>Vinavirales</taxon>
        <taxon>Parnassusviridae</taxon>
        <taxon>Corycianvirus</taxon>
        <taxon>Corycianvirus MfV</taxon>
    </lineage>
</organism>
<name>A0A899IRM5_9VIRU</name>
<evidence type="ECO:0000313" key="7">
    <source>
        <dbReference type="Proteomes" id="UP000663595"/>
    </source>
</evidence>
<protein>
    <submittedName>
        <fullName evidence="6">Replication initiation protein</fullName>
    </submittedName>
</protein>
<feature type="domain" description="Replication gene A protein-like" evidence="5">
    <location>
        <begin position="120"/>
        <end position="371"/>
    </location>
</feature>
<dbReference type="EMBL" id="MW618650">
    <property type="protein sequence ID" value="QSM01488.1"/>
    <property type="molecule type" value="Genomic_DNA"/>
</dbReference>
<keyword evidence="1" id="KW-0235">DNA replication</keyword>
<accession>A0A899IRM5</accession>
<dbReference type="GO" id="GO:0016787">
    <property type="term" value="F:hydrolase activity"/>
    <property type="evidence" value="ECO:0007669"/>
    <property type="project" value="UniProtKB-KW"/>
</dbReference>
<keyword evidence="7" id="KW-1185">Reference proteome</keyword>
<evidence type="ECO:0000313" key="6">
    <source>
        <dbReference type="EMBL" id="QSM01488.1"/>
    </source>
</evidence>
<evidence type="ECO:0000256" key="1">
    <source>
        <dbReference type="ARBA" id="ARBA00022705"/>
    </source>
</evidence>
<evidence type="ECO:0000259" key="5">
    <source>
        <dbReference type="Pfam" id="PF05840"/>
    </source>
</evidence>
<sequence length="533" mass="60621">MGMMILTTPTAECVKWRAGILESISILKTVIENELTRLDKKAGYVLANRWLGRVNARLTYCDQYITDLSGEDLAKWAERQSRDLEIGIAQYQTKQGAGAVRAFLQEQATIAGAVFNDWEDSDKVNGLMLRMVTPEWWKRQAKRQWIVVEQILRECGQVHRNASPYASSWALNKFRQQLQNNRAFLESWEAVNDCGQAFTLAQLSEKGISNPKNRKAELMVRIRGFEEMAADLGHESYFITITCPSKYHPISNGRRNRKYLKADCPTVREAHAYLNNVWKRFRSYCKRHDIPFYGLRTVEPHHDGCPHWHMIVFLKPENSAHFLNAFRNYAMEEDGAEKGADKHRFTVVKIDPTKGTASGYVAKYVAKNIDGENIDTDLETGRSGQDAAQRITAWARLNRIRQFQFVGGVSVTVWRELRRLGMDAAPKAFSDIYHAANRADWSKFVQLMGGAFAGRNQTLKPHYSEPELNQFGEMVASIKGVCRAADFVITRLYEWTVQRVGSGSLALENGAAVPWTRVNNCTGGNFSPQYQTN</sequence>
<evidence type="ECO:0000256" key="2">
    <source>
        <dbReference type="ARBA" id="ARBA00022722"/>
    </source>
</evidence>
<dbReference type="Proteomes" id="UP000663595">
    <property type="component" value="Segment"/>
</dbReference>
<proteinExistence type="predicted"/>
<reference evidence="6" key="1">
    <citation type="submission" date="2021-02" db="EMBL/GenBank/DDBJ databases">
        <title>Identification of vesicle-like marine bacterial viruses: A missing link between bacterial viruses and vesicles.</title>
        <authorList>
            <person name="Sun M."/>
            <person name="Wang P."/>
            <person name="Chen X."/>
            <person name="Xu Zhong K."/>
            <person name="Li H."/>
            <person name="Sui X."/>
            <person name="Zhao L."/>
            <person name="Li K."/>
            <person name="Qin Q."/>
            <person name="Su H."/>
            <person name="Zhang X."/>
            <person name="Li P."/>
            <person name="Li C."/>
            <person name="Fu H."/>
            <person name="Shen Q."/>
            <person name="Chen Y."/>
            <person name="McMinn A."/>
            <person name="A Suttle C.A."/>
            <person name="Wang M."/>
            <person name="Zhang Y."/>
        </authorList>
    </citation>
    <scope>NUCLEOTIDE SEQUENCE</scope>
</reference>
<dbReference type="GO" id="GO:0006260">
    <property type="term" value="P:DNA replication"/>
    <property type="evidence" value="ECO:0007669"/>
    <property type="project" value="UniProtKB-KW"/>
</dbReference>
<evidence type="ECO:0000256" key="3">
    <source>
        <dbReference type="ARBA" id="ARBA00022759"/>
    </source>
</evidence>
<keyword evidence="4" id="KW-0378">Hydrolase</keyword>
<dbReference type="InterPro" id="IPR008766">
    <property type="entry name" value="Replication_gene_A-like"/>
</dbReference>
<keyword evidence="3" id="KW-0255">Endonuclease</keyword>
<dbReference type="Pfam" id="PF05840">
    <property type="entry name" value="Phage_GPA"/>
    <property type="match status" value="1"/>
</dbReference>
<dbReference type="GO" id="GO:0004519">
    <property type="term" value="F:endonuclease activity"/>
    <property type="evidence" value="ECO:0007669"/>
    <property type="project" value="UniProtKB-KW"/>
</dbReference>